<evidence type="ECO:0000256" key="2">
    <source>
        <dbReference type="ARBA" id="ARBA00010581"/>
    </source>
</evidence>
<dbReference type="RefSeq" id="WP_213244235.1">
    <property type="nucleotide sequence ID" value="NZ_CP045806.1"/>
</dbReference>
<feature type="domain" description="Heme-copper oxidase subunit III family profile" evidence="11">
    <location>
        <begin position="1"/>
        <end position="206"/>
    </location>
</feature>
<protein>
    <recommendedName>
        <fullName evidence="6">Cytochrome aa3 subunit 3</fullName>
    </recommendedName>
</protein>
<evidence type="ECO:0000313" key="13">
    <source>
        <dbReference type="Proteomes" id="UP001059836"/>
    </source>
</evidence>
<dbReference type="EMBL" id="CP045809">
    <property type="protein sequence ID" value="QHN35988.1"/>
    <property type="molecule type" value="Genomic_DNA"/>
</dbReference>
<dbReference type="PANTHER" id="PTHR11403:SF6">
    <property type="entry name" value="NITRIC OXIDE REDUCTASE SUBUNIT E"/>
    <property type="match status" value="1"/>
</dbReference>
<evidence type="ECO:0000256" key="4">
    <source>
        <dbReference type="ARBA" id="ARBA00022989"/>
    </source>
</evidence>
<evidence type="ECO:0000256" key="1">
    <source>
        <dbReference type="ARBA" id="ARBA00004141"/>
    </source>
</evidence>
<accession>A0ABX6IJC3</accession>
<dbReference type="InterPro" id="IPR013833">
    <property type="entry name" value="Cyt_c_oxidase_su3_a-hlx"/>
</dbReference>
<dbReference type="InterPro" id="IPR035973">
    <property type="entry name" value="Cyt_c_oxidase_su3-like_sf"/>
</dbReference>
<dbReference type="Gene3D" id="1.20.120.80">
    <property type="entry name" value="Cytochrome c oxidase, subunit III, four-helix bundle"/>
    <property type="match status" value="1"/>
</dbReference>
<proteinExistence type="inferred from homology"/>
<evidence type="ECO:0000259" key="11">
    <source>
        <dbReference type="PROSITE" id="PS50253"/>
    </source>
</evidence>
<evidence type="ECO:0000256" key="8">
    <source>
        <dbReference type="RuleBase" id="RU003376"/>
    </source>
</evidence>
<comment type="similarity">
    <text evidence="2 8">Belongs to the cytochrome c oxidase subunit 3 family.</text>
</comment>
<keyword evidence="4 10" id="KW-1133">Transmembrane helix</keyword>
<evidence type="ECO:0000256" key="9">
    <source>
        <dbReference type="SAM" id="MobiDB-lite"/>
    </source>
</evidence>
<name>A0ABX6IJC3_9ACTN</name>
<evidence type="ECO:0000256" key="3">
    <source>
        <dbReference type="ARBA" id="ARBA00022692"/>
    </source>
</evidence>
<dbReference type="PROSITE" id="PS50253">
    <property type="entry name" value="COX3"/>
    <property type="match status" value="1"/>
</dbReference>
<comment type="catalytic activity">
    <reaction evidence="7">
        <text>4 Fe(II)-[cytochrome c] + O2 + 8 H(+)(in) = 4 Fe(III)-[cytochrome c] + 2 H2O + 4 H(+)(out)</text>
        <dbReference type="Rhea" id="RHEA:11436"/>
        <dbReference type="Rhea" id="RHEA-COMP:10350"/>
        <dbReference type="Rhea" id="RHEA-COMP:14399"/>
        <dbReference type="ChEBI" id="CHEBI:15377"/>
        <dbReference type="ChEBI" id="CHEBI:15378"/>
        <dbReference type="ChEBI" id="CHEBI:15379"/>
        <dbReference type="ChEBI" id="CHEBI:29033"/>
        <dbReference type="ChEBI" id="CHEBI:29034"/>
        <dbReference type="EC" id="7.1.1.9"/>
    </reaction>
</comment>
<dbReference type="InterPro" id="IPR000298">
    <property type="entry name" value="Cyt_c_oxidase-like_su3"/>
</dbReference>
<organism evidence="12 13">
    <name type="scientific">Gordonia pseudamarae</name>
    <dbReference type="NCBI Taxonomy" id="2831662"/>
    <lineage>
        <taxon>Bacteria</taxon>
        <taxon>Bacillati</taxon>
        <taxon>Actinomycetota</taxon>
        <taxon>Actinomycetes</taxon>
        <taxon>Mycobacteriales</taxon>
        <taxon>Gordoniaceae</taxon>
        <taxon>Gordonia</taxon>
    </lineage>
</organism>
<reference evidence="12" key="1">
    <citation type="journal article" date="2021" name="Nat. Microbiol.">
        <title>Cocultivation of an ultrasmall environmental parasitic bacterium with lytic ability against bacteria associated with wastewater foams.</title>
        <authorList>
            <person name="Batinovic S."/>
            <person name="Rose J.J.A."/>
            <person name="Ratcliffe J."/>
            <person name="Seviour R.J."/>
            <person name="Petrovski S."/>
        </authorList>
    </citation>
    <scope>NUCLEOTIDE SEQUENCE</scope>
    <source>
        <strain evidence="12">CON9</strain>
    </source>
</reference>
<dbReference type="Pfam" id="PF00510">
    <property type="entry name" value="COX3"/>
    <property type="match status" value="1"/>
</dbReference>
<evidence type="ECO:0000256" key="10">
    <source>
        <dbReference type="SAM" id="Phobius"/>
    </source>
</evidence>
<evidence type="ECO:0000313" key="12">
    <source>
        <dbReference type="EMBL" id="QHN35988.1"/>
    </source>
</evidence>
<keyword evidence="3 8" id="KW-0812">Transmembrane</keyword>
<feature type="region of interest" description="Disordered" evidence="9">
    <location>
        <begin position="1"/>
        <end position="24"/>
    </location>
</feature>
<feature type="transmembrane region" description="Helical" evidence="10">
    <location>
        <begin position="181"/>
        <end position="205"/>
    </location>
</feature>
<dbReference type="Proteomes" id="UP001059836">
    <property type="component" value="Chromosome"/>
</dbReference>
<sequence length="206" mass="22426">MTTRESVLPPPVADNHSGPSAHPRRVPGEPGLWLIILGDIVMFAVLLCVLLYYRSSDRAGYAAAQSHLSISQGLAETLVLLASSLAVVVAVVAYRAQRIGRANGAMLIALGLGAAFTVLKVVEWSTHAADGLTPHSNDFFMLYYILTGLHLGHVVVGMFVLELVRRMAKRPLPGKHDTDYFVGAAVFWHMVDLIWLFLAPLLFLVV</sequence>
<keyword evidence="5 10" id="KW-0472">Membrane</keyword>
<keyword evidence="13" id="KW-1185">Reference proteome</keyword>
<dbReference type="PANTHER" id="PTHR11403">
    <property type="entry name" value="CYTOCHROME C OXIDASE SUBUNIT III"/>
    <property type="match status" value="1"/>
</dbReference>
<gene>
    <name evidence="12" type="ORF">GII31_15035</name>
</gene>
<evidence type="ECO:0000256" key="6">
    <source>
        <dbReference type="ARBA" id="ARBA00031400"/>
    </source>
</evidence>
<feature type="transmembrane region" description="Helical" evidence="10">
    <location>
        <begin position="73"/>
        <end position="93"/>
    </location>
</feature>
<feature type="transmembrane region" description="Helical" evidence="10">
    <location>
        <begin position="32"/>
        <end position="53"/>
    </location>
</feature>
<dbReference type="SUPFAM" id="SSF81452">
    <property type="entry name" value="Cytochrome c oxidase subunit III-like"/>
    <property type="match status" value="1"/>
</dbReference>
<feature type="transmembrane region" description="Helical" evidence="10">
    <location>
        <begin position="105"/>
        <end position="122"/>
    </location>
</feature>
<comment type="subcellular location">
    <subcellularLocation>
        <location evidence="8">Cell membrane</location>
        <topology evidence="8">Multi-pass membrane protein</topology>
    </subcellularLocation>
    <subcellularLocation>
        <location evidence="1">Membrane</location>
        <topology evidence="1">Multi-pass membrane protein</topology>
    </subcellularLocation>
</comment>
<evidence type="ECO:0000256" key="5">
    <source>
        <dbReference type="ARBA" id="ARBA00023136"/>
    </source>
</evidence>
<dbReference type="InterPro" id="IPR024791">
    <property type="entry name" value="Cyt_c/ubiquinol_Oxase_su3"/>
</dbReference>
<evidence type="ECO:0000256" key="7">
    <source>
        <dbReference type="ARBA" id="ARBA00047816"/>
    </source>
</evidence>
<feature type="transmembrane region" description="Helical" evidence="10">
    <location>
        <begin position="142"/>
        <end position="161"/>
    </location>
</feature>